<sequence>MLQIDCPHCGPRDEIEFHYGGEADVEYPVDPYELSDAEWAEFLFYRGNPKGAFTERWMHSMGCRKWFNAVRDTRTYEFSSTYPLGRAPAADPVPTTGRLVEGNTR</sequence>
<dbReference type="AlphaFoldDB" id="A0A9X2HBZ7"/>
<comment type="caution">
    <text evidence="1">The sequence shown here is derived from an EMBL/GenBank/DDBJ whole genome shotgun (WGS) entry which is preliminary data.</text>
</comment>
<dbReference type="Pfam" id="PF04267">
    <property type="entry name" value="SoxD"/>
    <property type="match status" value="1"/>
</dbReference>
<evidence type="ECO:0000313" key="1">
    <source>
        <dbReference type="EMBL" id="MCP3426546.1"/>
    </source>
</evidence>
<keyword evidence="2" id="KW-1185">Reference proteome</keyword>
<dbReference type="EMBL" id="JANAFB010000029">
    <property type="protein sequence ID" value="MCP3426546.1"/>
    <property type="molecule type" value="Genomic_DNA"/>
</dbReference>
<reference evidence="1" key="1">
    <citation type="submission" date="2022-06" db="EMBL/GenBank/DDBJ databases">
        <title>Rothia sp. isolated from sandalwood seedling.</title>
        <authorList>
            <person name="Tuikhar N."/>
            <person name="Kirdat K."/>
            <person name="Thorat V."/>
            <person name="Swetha P."/>
            <person name="Padma S."/>
            <person name="Sundararaj R."/>
            <person name="Yadav A."/>
        </authorList>
    </citation>
    <scope>NUCLEOTIDE SEQUENCE</scope>
    <source>
        <strain evidence="1">AR01</strain>
    </source>
</reference>
<name>A0A9X2HBZ7_9MICC</name>
<evidence type="ECO:0000313" key="2">
    <source>
        <dbReference type="Proteomes" id="UP001139502"/>
    </source>
</evidence>
<dbReference type="GO" id="GO:0046653">
    <property type="term" value="P:tetrahydrofolate metabolic process"/>
    <property type="evidence" value="ECO:0007669"/>
    <property type="project" value="InterPro"/>
</dbReference>
<dbReference type="NCBIfam" id="TIGR01374">
    <property type="entry name" value="soxD"/>
    <property type="match status" value="1"/>
</dbReference>
<protein>
    <submittedName>
        <fullName evidence="1">Sarcosine oxidase subunit delta</fullName>
    </submittedName>
</protein>
<dbReference type="InterPro" id="IPR006279">
    <property type="entry name" value="SoxD"/>
</dbReference>
<organism evidence="1 2">
    <name type="scientific">Rothia santali</name>
    <dbReference type="NCBI Taxonomy" id="2949643"/>
    <lineage>
        <taxon>Bacteria</taxon>
        <taxon>Bacillati</taxon>
        <taxon>Actinomycetota</taxon>
        <taxon>Actinomycetes</taxon>
        <taxon>Micrococcales</taxon>
        <taxon>Micrococcaceae</taxon>
        <taxon>Rothia</taxon>
    </lineage>
</organism>
<dbReference type="Gene3D" id="3.30.2270.10">
    <property type="entry name" value="Folate-binding superfamily"/>
    <property type="match status" value="1"/>
</dbReference>
<dbReference type="RefSeq" id="WP_254167356.1">
    <property type="nucleotide sequence ID" value="NZ_JANAFB010000029.1"/>
</dbReference>
<dbReference type="InterPro" id="IPR038561">
    <property type="entry name" value="SoxD_sf"/>
</dbReference>
<accession>A0A9X2HBZ7</accession>
<proteinExistence type="predicted"/>
<dbReference type="GO" id="GO:0008115">
    <property type="term" value="F:sarcosine oxidase activity"/>
    <property type="evidence" value="ECO:0007669"/>
    <property type="project" value="InterPro"/>
</dbReference>
<dbReference type="Proteomes" id="UP001139502">
    <property type="component" value="Unassembled WGS sequence"/>
</dbReference>
<gene>
    <name evidence="1" type="ORF">NBM05_11175</name>
</gene>